<keyword evidence="2 3" id="KW-0378">Hydrolase</keyword>
<sequence length="177" mass="19282">MAHPVSALFPAALHRGVLRLAHRVRLAWWRRTGAVVRGCQVIAVQHAPGDAGLPCVLLVRHSYHASHKWMLPGGGLASGEDPVAAAVRELAEETGCRLANAAHFAQVDLPRGGWTNRIELVWGTTADSPRADGREILDAAFFPLDALPEAITDWSAAHLARWKNGECWKSQPPKSER</sequence>
<dbReference type="PRINTS" id="PR00502">
    <property type="entry name" value="NUDIXFAMILY"/>
</dbReference>
<dbReference type="PANTHER" id="PTHR43046:SF14">
    <property type="entry name" value="MUTT_NUDIX FAMILY PROTEIN"/>
    <property type="match status" value="1"/>
</dbReference>
<evidence type="ECO:0000259" key="4">
    <source>
        <dbReference type="PROSITE" id="PS51462"/>
    </source>
</evidence>
<reference evidence="5 6" key="1">
    <citation type="submission" date="2023-06" db="EMBL/GenBank/DDBJ databases">
        <title>Draft genome sequence of Novosphingobium sp. strain IK01.</title>
        <authorList>
            <person name="Hatamoto M."/>
            <person name="Ikarashi T."/>
            <person name="Yamaguchi T."/>
        </authorList>
    </citation>
    <scope>NUCLEOTIDE SEQUENCE [LARGE SCALE GENOMIC DNA]</scope>
    <source>
        <strain evidence="5 6">IK01</strain>
    </source>
</reference>
<accession>A0ABQ6P5Z6</accession>
<evidence type="ECO:0000256" key="1">
    <source>
        <dbReference type="ARBA" id="ARBA00001946"/>
    </source>
</evidence>
<dbReference type="InterPro" id="IPR020476">
    <property type="entry name" value="Nudix_hydrolase"/>
</dbReference>
<dbReference type="InterPro" id="IPR015797">
    <property type="entry name" value="NUDIX_hydrolase-like_dom_sf"/>
</dbReference>
<dbReference type="Proteomes" id="UP001187221">
    <property type="component" value="Unassembled WGS sequence"/>
</dbReference>
<gene>
    <name evidence="5" type="ORF">NUTIK01_14500</name>
</gene>
<dbReference type="InterPro" id="IPR020084">
    <property type="entry name" value="NUDIX_hydrolase_CS"/>
</dbReference>
<feature type="domain" description="Nudix hydrolase" evidence="4">
    <location>
        <begin position="20"/>
        <end position="164"/>
    </location>
</feature>
<comment type="cofactor">
    <cofactor evidence="1">
        <name>Mg(2+)</name>
        <dbReference type="ChEBI" id="CHEBI:18420"/>
    </cofactor>
</comment>
<keyword evidence="6" id="KW-1185">Reference proteome</keyword>
<evidence type="ECO:0000313" key="6">
    <source>
        <dbReference type="Proteomes" id="UP001187221"/>
    </source>
</evidence>
<name>A0ABQ6P5Z6_9SPHN</name>
<proteinExistence type="inferred from homology"/>
<dbReference type="RefSeq" id="WP_317974446.1">
    <property type="nucleotide sequence ID" value="NZ_BTFW01000001.1"/>
</dbReference>
<comment type="similarity">
    <text evidence="3">Belongs to the Nudix hydrolase family.</text>
</comment>
<dbReference type="Gene3D" id="3.90.79.10">
    <property type="entry name" value="Nucleoside Triphosphate Pyrophosphohydrolase"/>
    <property type="match status" value="1"/>
</dbReference>
<dbReference type="EMBL" id="BTFW01000001">
    <property type="protein sequence ID" value="GMM60673.1"/>
    <property type="molecule type" value="Genomic_DNA"/>
</dbReference>
<dbReference type="InterPro" id="IPR000086">
    <property type="entry name" value="NUDIX_hydrolase_dom"/>
</dbReference>
<comment type="caution">
    <text evidence="5">The sequence shown here is derived from an EMBL/GenBank/DDBJ whole genome shotgun (WGS) entry which is preliminary data.</text>
</comment>
<dbReference type="PROSITE" id="PS00893">
    <property type="entry name" value="NUDIX_BOX"/>
    <property type="match status" value="1"/>
</dbReference>
<dbReference type="Pfam" id="PF00293">
    <property type="entry name" value="NUDIX"/>
    <property type="match status" value="1"/>
</dbReference>
<protein>
    <recommendedName>
        <fullName evidence="4">Nudix hydrolase domain-containing protein</fullName>
    </recommendedName>
</protein>
<organism evidence="5 6">
    <name type="scientific">Novosphingobium pituita</name>
    <dbReference type="NCBI Taxonomy" id="3056842"/>
    <lineage>
        <taxon>Bacteria</taxon>
        <taxon>Pseudomonadati</taxon>
        <taxon>Pseudomonadota</taxon>
        <taxon>Alphaproteobacteria</taxon>
        <taxon>Sphingomonadales</taxon>
        <taxon>Sphingomonadaceae</taxon>
        <taxon>Novosphingobium</taxon>
    </lineage>
</organism>
<evidence type="ECO:0000256" key="2">
    <source>
        <dbReference type="ARBA" id="ARBA00022801"/>
    </source>
</evidence>
<dbReference type="PROSITE" id="PS51462">
    <property type="entry name" value="NUDIX"/>
    <property type="match status" value="1"/>
</dbReference>
<dbReference type="PANTHER" id="PTHR43046">
    <property type="entry name" value="GDP-MANNOSE MANNOSYL HYDROLASE"/>
    <property type="match status" value="1"/>
</dbReference>
<evidence type="ECO:0000313" key="5">
    <source>
        <dbReference type="EMBL" id="GMM60673.1"/>
    </source>
</evidence>
<evidence type="ECO:0000256" key="3">
    <source>
        <dbReference type="RuleBase" id="RU003476"/>
    </source>
</evidence>
<dbReference type="SUPFAM" id="SSF55811">
    <property type="entry name" value="Nudix"/>
    <property type="match status" value="1"/>
</dbReference>